<dbReference type="GO" id="GO:0009966">
    <property type="term" value="P:regulation of signal transduction"/>
    <property type="evidence" value="ECO:0000318"/>
    <property type="project" value="GO_Central"/>
</dbReference>
<proteinExistence type="inferred from homology"/>
<dbReference type="PANTHER" id="PTHR12634:SF8">
    <property type="entry name" value="FIERY MOUNTAIN, ISOFORM D"/>
    <property type="match status" value="1"/>
</dbReference>
<dbReference type="GO" id="GO:0019888">
    <property type="term" value="F:protein phosphatase regulator activity"/>
    <property type="evidence" value="ECO:0000318"/>
    <property type="project" value="GO_Central"/>
</dbReference>
<dbReference type="RefSeq" id="XP_001427992.1">
    <property type="nucleotide sequence ID" value="XM_001427955.2"/>
</dbReference>
<dbReference type="InParanoid" id="A0BPX7"/>
<dbReference type="GeneID" id="5013776"/>
<sequence length="591" mass="69142">MSFGYKFGVSSSVYSQFQTFGQSQELENILKNNNPTLEELLERDNFLFDIKAGAMNAFTEFVWRQPENLEKMIHYIIVTNEQMEDNEKSRKFPYIISGIFSLENTRLFDLLFLRHRNESQSSLLSNERLTTIEDDILPEYQMHHEDQCKEEEDFNGGGISGTSSQYMSIIIVQCASFKSKSGMHLNENVRLNILNAFFKYLESPNINDTSMGYYAQILKPVASKYGGEFWDHIVVNSNIISDLLQHINHYQIVEIVVKLLILDYKINDNVYINQKCYNYRKQLLEEMIHQMDKFSDNITMVADITQIFDLLLEQGIQQKLYESLRELFDIVLKPYYFFKIAKKTGVLTVYKVFSKILLFIQVNSLQGNQIIMYLDQKTSDLLQVIQQISPLIISNFQDEETFGLKNLCLVQALDVCDKLNNPLLFESMFQAQLYQSLIEYAIKYQWNNQLQIYVTSIIKSRIQDEKYCQRILKETDILNQIKKNLIDQPNNSSFRSKCSHGYSGFLKTVGYKILQKQTTSKKMNSLLQEQHGQIIEALQRLQKIEQTYLCDVDPKTHMQEAPPEISIDRQIEMLIDSQKEKEDQLTKSEQQ</sequence>
<organism evidence="3 4">
    <name type="scientific">Paramecium tetraurelia</name>
    <dbReference type="NCBI Taxonomy" id="5888"/>
    <lineage>
        <taxon>Eukaryota</taxon>
        <taxon>Sar</taxon>
        <taxon>Alveolata</taxon>
        <taxon>Ciliophora</taxon>
        <taxon>Intramacronucleata</taxon>
        <taxon>Oligohymenophorea</taxon>
        <taxon>Peniculida</taxon>
        <taxon>Parameciidae</taxon>
        <taxon>Paramecium</taxon>
    </lineage>
</organism>
<name>A0BPX7_PARTE</name>
<evidence type="ECO:0008006" key="5">
    <source>
        <dbReference type="Google" id="ProtNLM"/>
    </source>
</evidence>
<dbReference type="KEGG" id="ptm:GSPATT00005345001"/>
<dbReference type="PANTHER" id="PTHR12634">
    <property type="entry name" value="SIT4 YEAST -ASSOCIATING PROTEIN-RELATED"/>
    <property type="match status" value="1"/>
</dbReference>
<dbReference type="InterPro" id="IPR007587">
    <property type="entry name" value="SAPS"/>
</dbReference>
<evidence type="ECO:0000313" key="3">
    <source>
        <dbReference type="EMBL" id="CAK60594.1"/>
    </source>
</evidence>
<protein>
    <recommendedName>
        <fullName evidence="5">Serine/threonine-protein phosphatase 4 regulatory subunit 3-like central domain-containing protein</fullName>
    </recommendedName>
</protein>
<dbReference type="GO" id="GO:0019903">
    <property type="term" value="F:protein phosphatase binding"/>
    <property type="evidence" value="ECO:0007669"/>
    <property type="project" value="InterPro"/>
</dbReference>
<evidence type="ECO:0000256" key="2">
    <source>
        <dbReference type="ARBA" id="ARBA00023306"/>
    </source>
</evidence>
<reference evidence="3 4" key="1">
    <citation type="journal article" date="2006" name="Nature">
        <title>Global trends of whole-genome duplications revealed by the ciliate Paramecium tetraurelia.</title>
        <authorList>
            <consortium name="Genoscope"/>
            <person name="Aury J.-M."/>
            <person name="Jaillon O."/>
            <person name="Duret L."/>
            <person name="Noel B."/>
            <person name="Jubin C."/>
            <person name="Porcel B.M."/>
            <person name="Segurens B."/>
            <person name="Daubin V."/>
            <person name="Anthouard V."/>
            <person name="Aiach N."/>
            <person name="Arnaiz O."/>
            <person name="Billaut A."/>
            <person name="Beisson J."/>
            <person name="Blanc I."/>
            <person name="Bouhouche K."/>
            <person name="Camara F."/>
            <person name="Duharcourt S."/>
            <person name="Guigo R."/>
            <person name="Gogendeau D."/>
            <person name="Katinka M."/>
            <person name="Keller A.-M."/>
            <person name="Kissmehl R."/>
            <person name="Klotz C."/>
            <person name="Koll F."/>
            <person name="Le Moue A."/>
            <person name="Lepere C."/>
            <person name="Malinsky S."/>
            <person name="Nowacki M."/>
            <person name="Nowak J.K."/>
            <person name="Plattner H."/>
            <person name="Poulain J."/>
            <person name="Ruiz F."/>
            <person name="Serrano V."/>
            <person name="Zagulski M."/>
            <person name="Dessen P."/>
            <person name="Betermier M."/>
            <person name="Weissenbach J."/>
            <person name="Scarpelli C."/>
            <person name="Schachter V."/>
            <person name="Sperling L."/>
            <person name="Meyer E."/>
            <person name="Cohen J."/>
            <person name="Wincker P."/>
        </authorList>
    </citation>
    <scope>NUCLEOTIDE SEQUENCE [LARGE SCALE GENOMIC DNA]</scope>
    <source>
        <strain evidence="3 4">Stock d4-2</strain>
    </source>
</reference>
<comment type="similarity">
    <text evidence="1">Belongs to the SAPS family.</text>
</comment>
<dbReference type="OrthoDB" id="295029at2759"/>
<dbReference type="Proteomes" id="UP000000600">
    <property type="component" value="Unassembled WGS sequence"/>
</dbReference>
<dbReference type="OMA" id="NEQMEDN"/>
<accession>A0BPX7</accession>
<dbReference type="HOGENOM" id="CLU_472133_0_0_1"/>
<gene>
    <name evidence="3" type="ORF">GSPATT00005345001</name>
</gene>
<dbReference type="AlphaFoldDB" id="A0BPX7"/>
<dbReference type="EMBL" id="CT868008">
    <property type="protein sequence ID" value="CAK60594.1"/>
    <property type="molecule type" value="Genomic_DNA"/>
</dbReference>
<keyword evidence="4" id="KW-1185">Reference proteome</keyword>
<evidence type="ECO:0000256" key="1">
    <source>
        <dbReference type="ARBA" id="ARBA00006180"/>
    </source>
</evidence>
<keyword evidence="2" id="KW-0131">Cell cycle</keyword>
<evidence type="ECO:0000313" key="4">
    <source>
        <dbReference type="Proteomes" id="UP000000600"/>
    </source>
</evidence>